<dbReference type="InterPro" id="IPR015422">
    <property type="entry name" value="PyrdxlP-dep_Trfase_small"/>
</dbReference>
<evidence type="ECO:0000256" key="10">
    <source>
        <dbReference type="RuleBase" id="RU003693"/>
    </source>
</evidence>
<dbReference type="CDD" id="cd06454">
    <property type="entry name" value="KBL_like"/>
    <property type="match status" value="1"/>
</dbReference>
<dbReference type="InterPro" id="IPR050087">
    <property type="entry name" value="AON_synthase_class-II"/>
</dbReference>
<organism evidence="12 13">
    <name type="scientific">candidate division WOR-1 bacterium RIFOXYC2_FULL_41_25</name>
    <dbReference type="NCBI Taxonomy" id="1802586"/>
    <lineage>
        <taxon>Bacteria</taxon>
        <taxon>Bacillati</taxon>
        <taxon>Saganbacteria</taxon>
    </lineage>
</organism>
<reference evidence="12 13" key="1">
    <citation type="journal article" date="2016" name="Nat. Commun.">
        <title>Thousands of microbial genomes shed light on interconnected biogeochemical processes in an aquifer system.</title>
        <authorList>
            <person name="Anantharaman K."/>
            <person name="Brown C.T."/>
            <person name="Hug L.A."/>
            <person name="Sharon I."/>
            <person name="Castelle C.J."/>
            <person name="Probst A.J."/>
            <person name="Thomas B.C."/>
            <person name="Singh A."/>
            <person name="Wilkins M.J."/>
            <person name="Karaoz U."/>
            <person name="Brodie E.L."/>
            <person name="Williams K.H."/>
            <person name="Hubbard S.S."/>
            <person name="Banfield J.F."/>
        </authorList>
    </citation>
    <scope>NUCLEOTIDE SEQUENCE [LARGE SCALE GENOMIC DNA]</scope>
</reference>
<gene>
    <name evidence="12" type="ORF">A2462_06780</name>
</gene>
<evidence type="ECO:0000256" key="7">
    <source>
        <dbReference type="ARBA" id="ARBA00022898"/>
    </source>
</evidence>
<evidence type="ECO:0000259" key="11">
    <source>
        <dbReference type="Pfam" id="PF00155"/>
    </source>
</evidence>
<dbReference type="PROSITE" id="PS00599">
    <property type="entry name" value="AA_TRANSFER_CLASS_2"/>
    <property type="match status" value="1"/>
</dbReference>
<keyword evidence="5 10" id="KW-0808">Transferase</keyword>
<name>A0A1F4TLN8_UNCSA</name>
<protein>
    <recommendedName>
        <fullName evidence="10">8-amino-7-ketopelargonate synthase</fullName>
        <ecNumber evidence="10">2.3.1.47</ecNumber>
    </recommendedName>
</protein>
<evidence type="ECO:0000256" key="2">
    <source>
        <dbReference type="ARBA" id="ARBA00004746"/>
    </source>
</evidence>
<evidence type="ECO:0000256" key="1">
    <source>
        <dbReference type="ARBA" id="ARBA00001933"/>
    </source>
</evidence>
<comment type="function">
    <text evidence="10">Catalyzes the decarboxylative condensation of pimeloyl-[acyl-carrier protein] and L-alanine to produce 8-amino-7-oxononanoate (AON), [acyl-carrier protein], and carbon dioxide.</text>
</comment>
<dbReference type="UniPathway" id="UPA00078"/>
<dbReference type="InterPro" id="IPR015421">
    <property type="entry name" value="PyrdxlP-dep_Trfase_major"/>
</dbReference>
<keyword evidence="7 9" id="KW-0663">Pyridoxal phosphate</keyword>
<dbReference type="InterPro" id="IPR004723">
    <property type="entry name" value="AONS_Archaea/Proteobacteria"/>
</dbReference>
<dbReference type="GO" id="GO:0009102">
    <property type="term" value="P:biotin biosynthetic process"/>
    <property type="evidence" value="ECO:0007669"/>
    <property type="project" value="UniProtKB-UniRule"/>
</dbReference>
<evidence type="ECO:0000256" key="4">
    <source>
        <dbReference type="ARBA" id="ARBA00011738"/>
    </source>
</evidence>
<evidence type="ECO:0000256" key="5">
    <source>
        <dbReference type="ARBA" id="ARBA00022679"/>
    </source>
</evidence>
<dbReference type="GO" id="GO:0008710">
    <property type="term" value="F:8-amino-7-oxononanoate synthase activity"/>
    <property type="evidence" value="ECO:0007669"/>
    <property type="project" value="UniProtKB-UniRule"/>
</dbReference>
<dbReference type="Pfam" id="PF00155">
    <property type="entry name" value="Aminotran_1_2"/>
    <property type="match status" value="1"/>
</dbReference>
<dbReference type="Gene3D" id="3.40.640.10">
    <property type="entry name" value="Type I PLP-dependent aspartate aminotransferase-like (Major domain)"/>
    <property type="match status" value="1"/>
</dbReference>
<evidence type="ECO:0000256" key="6">
    <source>
        <dbReference type="ARBA" id="ARBA00022756"/>
    </source>
</evidence>
<comment type="catalytic activity">
    <reaction evidence="8 10">
        <text>6-carboxyhexanoyl-[ACP] + L-alanine + H(+) = (8S)-8-amino-7-oxononanoate + holo-[ACP] + CO2</text>
        <dbReference type="Rhea" id="RHEA:42288"/>
        <dbReference type="Rhea" id="RHEA-COMP:9685"/>
        <dbReference type="Rhea" id="RHEA-COMP:9955"/>
        <dbReference type="ChEBI" id="CHEBI:15378"/>
        <dbReference type="ChEBI" id="CHEBI:16526"/>
        <dbReference type="ChEBI" id="CHEBI:57972"/>
        <dbReference type="ChEBI" id="CHEBI:64479"/>
        <dbReference type="ChEBI" id="CHEBI:78846"/>
        <dbReference type="ChEBI" id="CHEBI:149468"/>
        <dbReference type="EC" id="2.3.1.47"/>
    </reaction>
</comment>
<keyword evidence="6" id="KW-0093">Biotin biosynthesis</keyword>
<dbReference type="PANTHER" id="PTHR13693">
    <property type="entry name" value="CLASS II AMINOTRANSFERASE/8-AMINO-7-OXONONANOATE SYNTHASE"/>
    <property type="match status" value="1"/>
</dbReference>
<feature type="domain" description="Aminotransferase class I/classII large" evidence="11">
    <location>
        <begin position="37"/>
        <end position="370"/>
    </location>
</feature>
<comment type="cofactor">
    <cofactor evidence="1 9 10">
        <name>pyridoxal 5'-phosphate</name>
        <dbReference type="ChEBI" id="CHEBI:597326"/>
    </cofactor>
</comment>
<dbReference type="Gene3D" id="3.90.1150.10">
    <property type="entry name" value="Aspartate Aminotransferase, domain 1"/>
    <property type="match status" value="1"/>
</dbReference>
<accession>A0A1F4TLN8</accession>
<dbReference type="InterPro" id="IPR001917">
    <property type="entry name" value="Aminotrans_II_pyridoxalP_BS"/>
</dbReference>
<comment type="caution">
    <text evidence="12">The sequence shown here is derived from an EMBL/GenBank/DDBJ whole genome shotgun (WGS) entry which is preliminary data.</text>
</comment>
<dbReference type="SUPFAM" id="SSF53383">
    <property type="entry name" value="PLP-dependent transferases"/>
    <property type="match status" value="1"/>
</dbReference>
<evidence type="ECO:0000256" key="3">
    <source>
        <dbReference type="ARBA" id="ARBA00010008"/>
    </source>
</evidence>
<sequence length="388" mass="42716">MLFLEEELNRIKQANLYREIKVIENTDGRTIAINGKEYLNFCSNNYLGLTHHPEVIKAAKDAIDKFGTGAGASRLISGTTILHQQLEEKLAQYKGCEAAIVFPTGYMANIGTISTILNPTDTDPHTNTVIIDRLNHASIIDACKLSKAKLQVYPHKDMGALEKILKRSAKFSKRLIVTDLVFSMDGDIAPIQEIATLAQKYDAMLMTDEAHATGVLTQDTGHRTQDLIIMGTLSKALGSLGGFICGSQELIDYLRNKARSFIYTTALPPANCAAALKALELLETQPEIQQKLWENISYFRSCVLGLESCSSPIIPIIIGETEKTLEVSAKLFEHGIYVSAIRPPTVPKGQSRLRITLSALHTKEDIKCLASLLQELIPAAAKQYFAQL</sequence>
<dbReference type="Proteomes" id="UP000177309">
    <property type="component" value="Unassembled WGS sequence"/>
</dbReference>
<feature type="modified residue" description="N6-(pyridoxal phosphate)lysine" evidence="9">
    <location>
        <position position="235"/>
    </location>
</feature>
<dbReference type="AlphaFoldDB" id="A0A1F4TLN8"/>
<dbReference type="NCBIfam" id="TIGR00858">
    <property type="entry name" value="bioF"/>
    <property type="match status" value="1"/>
</dbReference>
<comment type="subunit">
    <text evidence="4 10">Homodimer.</text>
</comment>
<comment type="similarity">
    <text evidence="3 10">Belongs to the class-II pyridoxal-phosphate-dependent aminotransferase family. BioF subfamily.</text>
</comment>
<dbReference type="EMBL" id="MEUI01000035">
    <property type="protein sequence ID" value="OGC33440.1"/>
    <property type="molecule type" value="Genomic_DNA"/>
</dbReference>
<evidence type="ECO:0000256" key="9">
    <source>
        <dbReference type="PIRSR" id="PIRSR604723-51"/>
    </source>
</evidence>
<comment type="pathway">
    <text evidence="2 10">Cofactor biosynthesis; biotin biosynthesis.</text>
</comment>
<evidence type="ECO:0000313" key="13">
    <source>
        <dbReference type="Proteomes" id="UP000177309"/>
    </source>
</evidence>
<dbReference type="InterPro" id="IPR015424">
    <property type="entry name" value="PyrdxlP-dep_Trfase"/>
</dbReference>
<evidence type="ECO:0000313" key="12">
    <source>
        <dbReference type="EMBL" id="OGC33440.1"/>
    </source>
</evidence>
<dbReference type="EC" id="2.3.1.47" evidence="10"/>
<dbReference type="InterPro" id="IPR004839">
    <property type="entry name" value="Aminotransferase_I/II_large"/>
</dbReference>
<proteinExistence type="inferred from homology"/>
<dbReference type="GO" id="GO:0030170">
    <property type="term" value="F:pyridoxal phosphate binding"/>
    <property type="evidence" value="ECO:0007669"/>
    <property type="project" value="InterPro"/>
</dbReference>
<evidence type="ECO:0000256" key="8">
    <source>
        <dbReference type="ARBA" id="ARBA00047715"/>
    </source>
</evidence>